<comment type="similarity">
    <text evidence="14">Belongs to the CRISPR-associated endonuclease Cas1 family.</text>
</comment>
<dbReference type="Gene3D" id="3.90.320.10">
    <property type="match status" value="1"/>
</dbReference>
<dbReference type="EC" id="3.1.-.-" evidence="14"/>
<feature type="binding site" evidence="14">
    <location>
        <position position="377"/>
    </location>
    <ligand>
        <name>Mn(2+)</name>
        <dbReference type="ChEBI" id="CHEBI:29035"/>
    </ligand>
</feature>
<dbReference type="InterPro" id="IPR022765">
    <property type="entry name" value="Dna2/Cas4_DUF83"/>
</dbReference>
<proteinExistence type="inferred from homology"/>
<keyword evidence="1 14" id="KW-0540">Nuclease</keyword>
<evidence type="ECO:0000256" key="8">
    <source>
        <dbReference type="ARBA" id="ARBA00023014"/>
    </source>
</evidence>
<keyword evidence="11 14" id="KW-0464">Manganese</keyword>
<feature type="binding site" evidence="14">
    <location>
        <position position="447"/>
    </location>
    <ligand>
        <name>Mn(2+)</name>
        <dbReference type="ChEBI" id="CHEBI:29035"/>
    </ligand>
</feature>
<dbReference type="InterPro" id="IPR002729">
    <property type="entry name" value="CRISPR-assoc_Cas1"/>
</dbReference>
<dbReference type="Proteomes" id="UP000268829">
    <property type="component" value="Unassembled WGS sequence"/>
</dbReference>
<dbReference type="GO" id="GO:0046872">
    <property type="term" value="F:metal ion binding"/>
    <property type="evidence" value="ECO:0007669"/>
    <property type="project" value="UniProtKB-UniRule"/>
</dbReference>
<dbReference type="AlphaFoldDB" id="A0A3M8AXW1"/>
<evidence type="ECO:0000259" key="15">
    <source>
        <dbReference type="Pfam" id="PF01930"/>
    </source>
</evidence>
<dbReference type="PANTHER" id="PTHR34353">
    <property type="entry name" value="CRISPR-ASSOCIATED ENDONUCLEASE CAS1 1"/>
    <property type="match status" value="1"/>
</dbReference>
<dbReference type="GO" id="GO:0051536">
    <property type="term" value="F:iron-sulfur cluster binding"/>
    <property type="evidence" value="ECO:0007669"/>
    <property type="project" value="UniProtKB-KW"/>
</dbReference>
<keyword evidence="3 14" id="KW-0255">Endonuclease</keyword>
<organism evidence="16 17">
    <name type="scientific">Brevibacillus gelatini</name>
    <dbReference type="NCBI Taxonomy" id="1655277"/>
    <lineage>
        <taxon>Bacteria</taxon>
        <taxon>Bacillati</taxon>
        <taxon>Bacillota</taxon>
        <taxon>Bacilli</taxon>
        <taxon>Bacillales</taxon>
        <taxon>Paenibacillaceae</taxon>
        <taxon>Brevibacillus</taxon>
    </lineage>
</organism>
<dbReference type="NCBIfam" id="TIGR00372">
    <property type="entry name" value="cas4"/>
    <property type="match status" value="1"/>
</dbReference>
<dbReference type="RefSeq" id="WP_122905513.1">
    <property type="nucleotide sequence ID" value="NZ_RHHS01000035.1"/>
</dbReference>
<keyword evidence="2 14" id="KW-0479">Metal-binding</keyword>
<keyword evidence="5" id="KW-0269">Exonuclease</keyword>
<dbReference type="GO" id="GO:0004519">
    <property type="term" value="F:endonuclease activity"/>
    <property type="evidence" value="ECO:0007669"/>
    <property type="project" value="UniProtKB-UniRule"/>
</dbReference>
<dbReference type="NCBIfam" id="TIGR00287">
    <property type="entry name" value="cas1"/>
    <property type="match status" value="1"/>
</dbReference>
<keyword evidence="9 14" id="KW-0051">Antiviral defense</keyword>
<evidence type="ECO:0000256" key="3">
    <source>
        <dbReference type="ARBA" id="ARBA00022759"/>
    </source>
</evidence>
<evidence type="ECO:0000256" key="14">
    <source>
        <dbReference type="HAMAP-Rule" id="MF_01470"/>
    </source>
</evidence>
<evidence type="ECO:0000256" key="12">
    <source>
        <dbReference type="ARBA" id="ARBA00033996"/>
    </source>
</evidence>
<dbReference type="GO" id="GO:0004527">
    <property type="term" value="F:exonuclease activity"/>
    <property type="evidence" value="ECO:0007669"/>
    <property type="project" value="UniProtKB-KW"/>
</dbReference>
<dbReference type="InterPro" id="IPR011604">
    <property type="entry name" value="PDDEXK-like_dom_sf"/>
</dbReference>
<keyword evidence="10 14" id="KW-0238">DNA-binding</keyword>
<evidence type="ECO:0000256" key="13">
    <source>
        <dbReference type="ARBA" id="ARBA00038592"/>
    </source>
</evidence>
<dbReference type="GO" id="GO:0003677">
    <property type="term" value="F:DNA binding"/>
    <property type="evidence" value="ECO:0007669"/>
    <property type="project" value="UniProtKB-KW"/>
</dbReference>
<dbReference type="GO" id="GO:0043571">
    <property type="term" value="P:maintenance of CRISPR repeat elements"/>
    <property type="evidence" value="ECO:0007669"/>
    <property type="project" value="UniProtKB-UniRule"/>
</dbReference>
<keyword evidence="8" id="KW-0411">Iron-sulfur</keyword>
<comment type="function">
    <text evidence="14">CRISPR (clustered regularly interspaced short palindromic repeat), is an adaptive immune system that provides protection against mobile genetic elements (viruses, transposable elements and conjugative plasmids). CRISPR clusters contain spacers, sequences complementary to antecedent mobile elements, and target invading nucleic acids. CRISPR clusters are transcribed and processed into CRISPR RNA (crRNA). Acts as a dsDNA endonuclease. Involved in the integration of spacer DNA into the CRISPR cassette.</text>
</comment>
<dbReference type="HAMAP" id="MF_01470">
    <property type="entry name" value="Cas1"/>
    <property type="match status" value="1"/>
</dbReference>
<dbReference type="PANTHER" id="PTHR34353:SF2">
    <property type="entry name" value="CRISPR-ASSOCIATED ENDONUCLEASE CAS1 1"/>
    <property type="match status" value="1"/>
</dbReference>
<evidence type="ECO:0000256" key="2">
    <source>
        <dbReference type="ARBA" id="ARBA00022723"/>
    </source>
</evidence>
<evidence type="ECO:0000256" key="6">
    <source>
        <dbReference type="ARBA" id="ARBA00022842"/>
    </source>
</evidence>
<evidence type="ECO:0000313" key="17">
    <source>
        <dbReference type="Proteomes" id="UP000268829"/>
    </source>
</evidence>
<comment type="cofactor">
    <cofactor evidence="14">
        <name>Mg(2+)</name>
        <dbReference type="ChEBI" id="CHEBI:18420"/>
    </cofactor>
    <cofactor evidence="14">
        <name>Mn(2+)</name>
        <dbReference type="ChEBI" id="CHEBI:29035"/>
    </cofactor>
</comment>
<dbReference type="InterPro" id="IPR042211">
    <property type="entry name" value="CRISPR-assoc_Cas1_N"/>
</dbReference>
<accession>A0A3M8AXW1</accession>
<evidence type="ECO:0000256" key="5">
    <source>
        <dbReference type="ARBA" id="ARBA00022839"/>
    </source>
</evidence>
<evidence type="ECO:0000256" key="1">
    <source>
        <dbReference type="ARBA" id="ARBA00022722"/>
    </source>
</evidence>
<evidence type="ECO:0000256" key="7">
    <source>
        <dbReference type="ARBA" id="ARBA00023004"/>
    </source>
</evidence>
<dbReference type="OrthoDB" id="9803119at2"/>
<name>A0A3M8AXW1_9BACL</name>
<dbReference type="Gene3D" id="3.100.10.20">
    <property type="entry name" value="CRISPR-associated endonuclease Cas1, N-terminal domain"/>
    <property type="match status" value="1"/>
</dbReference>
<feature type="domain" description="DUF83" evidence="15">
    <location>
        <begin position="8"/>
        <end position="201"/>
    </location>
</feature>
<dbReference type="Gene3D" id="1.20.120.920">
    <property type="entry name" value="CRISPR-associated endonuclease Cas1, C-terminal domain"/>
    <property type="match status" value="1"/>
</dbReference>
<evidence type="ECO:0000256" key="10">
    <source>
        <dbReference type="ARBA" id="ARBA00023125"/>
    </source>
</evidence>
<evidence type="ECO:0000256" key="9">
    <source>
        <dbReference type="ARBA" id="ARBA00023118"/>
    </source>
</evidence>
<keyword evidence="6 14" id="KW-0460">Magnesium</keyword>
<dbReference type="InterPro" id="IPR042206">
    <property type="entry name" value="CRISPR-assoc_Cas1_C"/>
</dbReference>
<protein>
    <recommendedName>
        <fullName evidence="14">CRISPR-associated endonuclease Cas1</fullName>
        <ecNumber evidence="14">3.1.-.-</ecNumber>
    </recommendedName>
</protein>
<dbReference type="Pfam" id="PF01930">
    <property type="entry name" value="Cas_Cas4"/>
    <property type="match status" value="1"/>
</dbReference>
<evidence type="ECO:0000256" key="11">
    <source>
        <dbReference type="ARBA" id="ARBA00023211"/>
    </source>
</evidence>
<feature type="binding site" evidence="14">
    <location>
        <position position="462"/>
    </location>
    <ligand>
        <name>Mn(2+)</name>
        <dbReference type="ChEBI" id="CHEBI:29035"/>
    </ligand>
</feature>
<comment type="catalytic activity">
    <reaction evidence="12">
        <text>exonucleolytic cleavage in the 5'- to 3'-direction to yield nucleoside 3'-phosphates.</text>
        <dbReference type="EC" id="3.1.12.1"/>
    </reaction>
</comment>
<dbReference type="Pfam" id="PF01867">
    <property type="entry name" value="Cas_Cas1"/>
    <property type="match status" value="1"/>
</dbReference>
<comment type="caution">
    <text evidence="16">The sequence shown here is derived from an EMBL/GenBank/DDBJ whole genome shotgun (WGS) entry which is preliminary data.</text>
</comment>
<dbReference type="GO" id="GO:0051607">
    <property type="term" value="P:defense response to virus"/>
    <property type="evidence" value="ECO:0007669"/>
    <property type="project" value="UniProtKB-UniRule"/>
</dbReference>
<dbReference type="CDD" id="cd09634">
    <property type="entry name" value="Cas1_I-II-III"/>
    <property type="match status" value="1"/>
</dbReference>
<evidence type="ECO:0000313" key="16">
    <source>
        <dbReference type="EMBL" id="RNB55455.1"/>
    </source>
</evidence>
<comment type="subunit">
    <text evidence="13 14">Homodimer, forms a heterotetramer with a Cas2 homodimer.</text>
</comment>
<keyword evidence="17" id="KW-1185">Reference proteome</keyword>
<keyword evidence="7" id="KW-0408">Iron</keyword>
<dbReference type="EMBL" id="RHHS01000035">
    <property type="protein sequence ID" value="RNB55455.1"/>
    <property type="molecule type" value="Genomic_DNA"/>
</dbReference>
<evidence type="ECO:0000256" key="4">
    <source>
        <dbReference type="ARBA" id="ARBA00022801"/>
    </source>
</evidence>
<gene>
    <name evidence="14 16" type="primary">cas1</name>
    <name evidence="16" type="ORF">EDM57_15025</name>
</gene>
<sequence>MSWIPVRMLNEIQYCERLYHIMHVQGLFEESADTIEGAAQHRRAETHLRKSKAAPEEMWEDAPFSLQLGDPVLGITGKLDAVCLEENNEWIPVEGKHSVSPEGGQSFTVGAYTLDGSAWPNDQIQLCAQGLLLQANGYESSYGYLYYRGNKKKVRIPFSQELIAATRACIQKAHQLRTAEMPPPLRDSNKCFRCSLNYVCMPDETNYMLGISANIRKILPGRPDGGVLYVTEQGAKLGRSGESLTITCRGEKIDEIPIKDLIHVSLMGHVQCSTQLLHTLMNCGVHVSYLTTHGTLTGITTPPLSKNIRTRAKQFIKFQHPEIALEIARRVVYAKISNQRTMLRRNGAPDKATLKELKELRDRALEAPSIEIVRGIEGRAAQLYMQFFPTMLKHPVVDGTAIMNGRNRRPPKDPVNALLSLGYTLLSRDVYSACANVGLDPLFGFFHTMEPGRPALALDLMEPFRALIADSVAIRTLNTEELTLKDFYWGKDSCYLKKAGRQTYFAAYERRMNETLTHPHFGYKLSYRRLLEMEARFLARYLDGELAEYMPLMTR</sequence>
<dbReference type="InterPro" id="IPR013343">
    <property type="entry name" value="CRISPR-assoc_prot_Cas4"/>
</dbReference>
<dbReference type="InterPro" id="IPR050646">
    <property type="entry name" value="Cas1"/>
</dbReference>
<reference evidence="16 17" key="1">
    <citation type="submission" date="2018-10" db="EMBL/GenBank/DDBJ databases">
        <title>Phylogenomics of Brevibacillus.</title>
        <authorList>
            <person name="Dunlap C."/>
        </authorList>
    </citation>
    <scope>NUCLEOTIDE SEQUENCE [LARGE SCALE GENOMIC DNA]</scope>
    <source>
        <strain evidence="16 17">DSM 100115</strain>
    </source>
</reference>
<keyword evidence="4 14" id="KW-0378">Hydrolase</keyword>